<name>A0A1I1CRF3_9PSEU</name>
<dbReference type="RefSeq" id="WP_091680007.1">
    <property type="nucleotide sequence ID" value="NZ_FOKG01000046.1"/>
</dbReference>
<accession>A0A1I1CRF3</accession>
<evidence type="ECO:0000259" key="2">
    <source>
        <dbReference type="Pfam" id="PF13518"/>
    </source>
</evidence>
<proteinExistence type="predicted"/>
<evidence type="ECO:0000313" key="3">
    <source>
        <dbReference type="EMBL" id="SFB64682.1"/>
    </source>
</evidence>
<sequence length="115" mass="12641">MSRSQKPSRQVQVDEQIQVVLAVLKGELSLAEAARRHGVSSATVGNWRDRFVDAGKAGMDRSLPGPDGGQSQTERRLRTECKELKLALAEATVQLRIWQKGSEYIDAVPSPTSRP</sequence>
<dbReference type="Pfam" id="PF13518">
    <property type="entry name" value="HTH_28"/>
    <property type="match status" value="1"/>
</dbReference>
<dbReference type="Gene3D" id="1.10.10.10">
    <property type="entry name" value="Winged helix-like DNA-binding domain superfamily/Winged helix DNA-binding domain"/>
    <property type="match status" value="1"/>
</dbReference>
<keyword evidence="4" id="KW-1185">Reference proteome</keyword>
<reference evidence="4" key="1">
    <citation type="submission" date="2016-10" db="EMBL/GenBank/DDBJ databases">
        <authorList>
            <person name="Varghese N."/>
            <person name="Submissions S."/>
        </authorList>
    </citation>
    <scope>NUCLEOTIDE SEQUENCE [LARGE SCALE GENOMIC DNA]</scope>
    <source>
        <strain evidence="4">CGMCC 4.3568</strain>
    </source>
</reference>
<organism evidence="3 4">
    <name type="scientific">Amycolatopsis marina</name>
    <dbReference type="NCBI Taxonomy" id="490629"/>
    <lineage>
        <taxon>Bacteria</taxon>
        <taxon>Bacillati</taxon>
        <taxon>Actinomycetota</taxon>
        <taxon>Actinomycetes</taxon>
        <taxon>Pseudonocardiales</taxon>
        <taxon>Pseudonocardiaceae</taxon>
        <taxon>Amycolatopsis</taxon>
    </lineage>
</organism>
<dbReference type="STRING" id="490629.SAMN05216266_1469"/>
<protein>
    <submittedName>
        <fullName evidence="3">Transposase</fullName>
    </submittedName>
</protein>
<dbReference type="GO" id="GO:0043565">
    <property type="term" value="F:sequence-specific DNA binding"/>
    <property type="evidence" value="ECO:0007669"/>
    <property type="project" value="InterPro"/>
</dbReference>
<dbReference type="Proteomes" id="UP000243799">
    <property type="component" value="Unassembled WGS sequence"/>
</dbReference>
<dbReference type="InterPro" id="IPR036388">
    <property type="entry name" value="WH-like_DNA-bd_sf"/>
</dbReference>
<feature type="region of interest" description="Disordered" evidence="1">
    <location>
        <begin position="56"/>
        <end position="76"/>
    </location>
</feature>
<dbReference type="AlphaFoldDB" id="A0A1I1CRF3"/>
<dbReference type="InterPro" id="IPR010921">
    <property type="entry name" value="Trp_repressor/repl_initiator"/>
</dbReference>
<dbReference type="OrthoDB" id="3690098at2"/>
<dbReference type="EMBL" id="FOKG01000046">
    <property type="protein sequence ID" value="SFB64682.1"/>
    <property type="molecule type" value="Genomic_DNA"/>
</dbReference>
<feature type="domain" description="Insertion element IS150 protein InsJ-like helix-turn-helix" evidence="2">
    <location>
        <begin position="16"/>
        <end position="60"/>
    </location>
</feature>
<evidence type="ECO:0000313" key="4">
    <source>
        <dbReference type="Proteomes" id="UP000243799"/>
    </source>
</evidence>
<gene>
    <name evidence="3" type="ORF">SAMN05216266_1469</name>
</gene>
<evidence type="ECO:0000256" key="1">
    <source>
        <dbReference type="SAM" id="MobiDB-lite"/>
    </source>
</evidence>
<dbReference type="InterPro" id="IPR055247">
    <property type="entry name" value="InsJ-like_HTH"/>
</dbReference>
<dbReference type="SUPFAM" id="SSF48295">
    <property type="entry name" value="TrpR-like"/>
    <property type="match status" value="1"/>
</dbReference>